<keyword evidence="11" id="KW-1185">Reference proteome</keyword>
<dbReference type="PANTHER" id="PTHR11588">
    <property type="entry name" value="TUBULIN"/>
    <property type="match status" value="1"/>
</dbReference>
<evidence type="ECO:0000256" key="5">
    <source>
        <dbReference type="ARBA" id="ARBA00022741"/>
    </source>
</evidence>
<dbReference type="InterPro" id="IPR023123">
    <property type="entry name" value="Tubulin_C"/>
</dbReference>
<dbReference type="SUPFAM" id="SSF55307">
    <property type="entry name" value="Tubulin C-terminal domain-like"/>
    <property type="match status" value="1"/>
</dbReference>
<dbReference type="InterPro" id="IPR036397">
    <property type="entry name" value="RNaseH_sf"/>
</dbReference>
<evidence type="ECO:0000256" key="7">
    <source>
        <dbReference type="ARBA" id="ARBA00030446"/>
    </source>
</evidence>
<keyword evidence="5" id="KW-0547">Nucleotide-binding</keyword>
<keyword evidence="4" id="KW-0479">Metal-binding</keyword>
<dbReference type="InterPro" id="IPR036525">
    <property type="entry name" value="Tubulin/FtsZ_GTPase_sf"/>
</dbReference>
<dbReference type="EMBL" id="CAUYUJ010020453">
    <property type="protein sequence ID" value="CAK0898285.1"/>
    <property type="molecule type" value="Genomic_DNA"/>
</dbReference>
<feature type="domain" description="RNase H type-1" evidence="9">
    <location>
        <begin position="270"/>
        <end position="417"/>
    </location>
</feature>
<comment type="similarity">
    <text evidence="1">Belongs to the tubulin family.</text>
</comment>
<dbReference type="Gene3D" id="1.10.287.600">
    <property type="entry name" value="Helix hairpin bin"/>
    <property type="match status" value="1"/>
</dbReference>
<dbReference type="Pfam" id="PF00091">
    <property type="entry name" value="Tubulin"/>
    <property type="match status" value="1"/>
</dbReference>
<dbReference type="InterPro" id="IPR002453">
    <property type="entry name" value="Beta_tubulin"/>
</dbReference>
<evidence type="ECO:0000256" key="2">
    <source>
        <dbReference type="ARBA" id="ARBA00013288"/>
    </source>
</evidence>
<dbReference type="SMART" id="SM00864">
    <property type="entry name" value="Tubulin"/>
    <property type="match status" value="1"/>
</dbReference>
<dbReference type="InterPro" id="IPR012337">
    <property type="entry name" value="RNaseH-like_sf"/>
</dbReference>
<proteinExistence type="inferred from homology"/>
<dbReference type="InterPro" id="IPR002156">
    <property type="entry name" value="RNaseH_domain"/>
</dbReference>
<evidence type="ECO:0000256" key="4">
    <source>
        <dbReference type="ARBA" id="ARBA00022723"/>
    </source>
</evidence>
<evidence type="ECO:0000313" key="11">
    <source>
        <dbReference type="Proteomes" id="UP001189429"/>
    </source>
</evidence>
<dbReference type="InterPro" id="IPR000217">
    <property type="entry name" value="Tubulin"/>
</dbReference>
<dbReference type="PRINTS" id="PR01161">
    <property type="entry name" value="TUBULIN"/>
</dbReference>
<dbReference type="SUPFAM" id="SSF53098">
    <property type="entry name" value="Ribonuclease H-like"/>
    <property type="match status" value="1"/>
</dbReference>
<dbReference type="Pfam" id="PF00075">
    <property type="entry name" value="RNase_H"/>
    <property type="match status" value="1"/>
</dbReference>
<dbReference type="Gene3D" id="3.30.420.10">
    <property type="entry name" value="Ribonuclease H-like superfamily/Ribonuclease H"/>
    <property type="match status" value="1"/>
</dbReference>
<evidence type="ECO:0000256" key="8">
    <source>
        <dbReference type="SAM" id="MobiDB-lite"/>
    </source>
</evidence>
<dbReference type="Gene3D" id="3.40.50.1440">
    <property type="entry name" value="Tubulin/FtsZ, GTPase domain"/>
    <property type="match status" value="1"/>
</dbReference>
<evidence type="ECO:0000256" key="3">
    <source>
        <dbReference type="ARBA" id="ARBA00022701"/>
    </source>
</evidence>
<dbReference type="PROSITE" id="PS50879">
    <property type="entry name" value="RNASE_H_1"/>
    <property type="match status" value="1"/>
</dbReference>
<feature type="region of interest" description="Disordered" evidence="8">
    <location>
        <begin position="757"/>
        <end position="778"/>
    </location>
</feature>
<gene>
    <name evidence="10" type="ORF">PCOR1329_LOCUS76190</name>
</gene>
<sequence>MDLEPGTMDSVRAGPFGQLFRPDFVFGQTGAGNNWAKGHCTEGAELIDSVLDVVRKEAEGCDCLQGFQMCHSLGGGTGAGMGTLLISKVREEYPDRIMETFSIIPSPKVSDTVVEPYNVVLSFHQLVENADECFLLDNEAIYDICFRTLKLTTPTYGDLNHLVSAATSGVTTCLRFPGQLKGSQQYRALTVPELTQLFKAGLVESATCPLCQAAEGTLGHLFWECRCTAALRRELPPAVVQVREAGGWLAAAAPGQEQLLRQWRLRVSYRGGRLVIATDGACWNQQLEWARRAGLGIYVGPRCGNLRAALPGMDQSSGRAELLAIILVFAEAGRLGLQVEILTDYECAAKAWAAWSGGPSFHPREQLDLWRRLEPLARAALAAGSALAWVAAHGRAAHEQEPRWNKLVDDLAVQGSKRHTGLQRLTQAIRLKEANQEKARATRQLILGPPVALHSGNWMMGSHDRYHAMRWYLGQLRFDAAASEVGTAWAELAVDFELSTGVELAPPGSAMAARAQTFADVASRTWQLSTPRQQRQRGGNRQRALGDLTVVSRVTALVALGFKQGPGVTSRAIFVRPFTYEVLLRAAQRGQAERRHAHLQWRPDYAGGPAPTMPAAVRHGPPAPLVVAAKRATAERMAAGHNAVAERKRQEHNAVADSQGLHVLGPIPPGADNSQPVVCERCGRQTQKTRLAKFKQLGYHSWEMPGDGRLAGWLNGWSAVPYWQSLFSFFLQVNTVSGEGMDEMEFAEAESNMNDLVSEYQQYQDATAEEEGEFDEEE</sequence>
<feature type="non-terminal residue" evidence="10">
    <location>
        <position position="778"/>
    </location>
</feature>
<dbReference type="PROSITE" id="PS00227">
    <property type="entry name" value="TUBULIN"/>
    <property type="match status" value="1"/>
</dbReference>
<keyword evidence="3" id="KW-0493">Microtubule</keyword>
<evidence type="ECO:0000256" key="6">
    <source>
        <dbReference type="ARBA" id="ARBA00023134"/>
    </source>
</evidence>
<accession>A0ABN9XJW1</accession>
<comment type="caution">
    <text evidence="10">The sequence shown here is derived from an EMBL/GenBank/DDBJ whole genome shotgun (WGS) entry which is preliminary data.</text>
</comment>
<protein>
    <recommendedName>
        <fullName evidence="2">Tubulin beta chain</fullName>
    </recommendedName>
    <alternativeName>
        <fullName evidence="7">Beta-tubulin</fullName>
    </alternativeName>
</protein>
<keyword evidence="6" id="KW-0342">GTP-binding</keyword>
<feature type="compositionally biased region" description="Acidic residues" evidence="8">
    <location>
        <begin position="767"/>
        <end position="778"/>
    </location>
</feature>
<evidence type="ECO:0000256" key="1">
    <source>
        <dbReference type="ARBA" id="ARBA00009636"/>
    </source>
</evidence>
<dbReference type="InterPro" id="IPR003008">
    <property type="entry name" value="Tubulin_FtsZ_GTPase"/>
</dbReference>
<dbReference type="PRINTS" id="PR01163">
    <property type="entry name" value="BETATUBULIN"/>
</dbReference>
<dbReference type="SUPFAM" id="SSF52490">
    <property type="entry name" value="Tubulin nucleotide-binding domain-like"/>
    <property type="match status" value="1"/>
</dbReference>
<evidence type="ECO:0000313" key="10">
    <source>
        <dbReference type="EMBL" id="CAK0898285.1"/>
    </source>
</evidence>
<dbReference type="InterPro" id="IPR017975">
    <property type="entry name" value="Tubulin_CS"/>
</dbReference>
<dbReference type="Proteomes" id="UP001189429">
    <property type="component" value="Unassembled WGS sequence"/>
</dbReference>
<evidence type="ECO:0000259" key="9">
    <source>
        <dbReference type="PROSITE" id="PS50879"/>
    </source>
</evidence>
<dbReference type="InterPro" id="IPR008280">
    <property type="entry name" value="Tub_FtsZ_C"/>
</dbReference>
<organism evidence="10 11">
    <name type="scientific">Prorocentrum cordatum</name>
    <dbReference type="NCBI Taxonomy" id="2364126"/>
    <lineage>
        <taxon>Eukaryota</taxon>
        <taxon>Sar</taxon>
        <taxon>Alveolata</taxon>
        <taxon>Dinophyceae</taxon>
        <taxon>Prorocentrales</taxon>
        <taxon>Prorocentraceae</taxon>
        <taxon>Prorocentrum</taxon>
    </lineage>
</organism>
<name>A0ABN9XJW1_9DINO</name>
<reference evidence="10" key="1">
    <citation type="submission" date="2023-10" db="EMBL/GenBank/DDBJ databases">
        <authorList>
            <person name="Chen Y."/>
            <person name="Shah S."/>
            <person name="Dougan E. K."/>
            <person name="Thang M."/>
            <person name="Chan C."/>
        </authorList>
    </citation>
    <scope>NUCLEOTIDE SEQUENCE [LARGE SCALE GENOMIC DNA]</scope>
</reference>